<keyword evidence="6 8" id="KW-0234">DNA repair</keyword>
<evidence type="ECO:0000256" key="3">
    <source>
        <dbReference type="ARBA" id="ARBA00022763"/>
    </source>
</evidence>
<feature type="domain" description="GIY-YIG" evidence="9">
    <location>
        <begin position="19"/>
        <end position="107"/>
    </location>
</feature>
<keyword evidence="4 8" id="KW-0378">Hydrolase</keyword>
<dbReference type="InterPro" id="IPR027520">
    <property type="entry name" value="Slx1"/>
</dbReference>
<comment type="similarity">
    <text evidence="8">Belongs to the SLX1 family.</text>
</comment>
<comment type="caution">
    <text evidence="10">The sequence shown here is derived from an EMBL/GenBank/DDBJ whole genome shotgun (WGS) entry which is preliminary data.</text>
</comment>
<dbReference type="GO" id="GO:0033557">
    <property type="term" value="C:Slx1-Slx4 complex"/>
    <property type="evidence" value="ECO:0007669"/>
    <property type="project" value="UniProtKB-UniRule"/>
</dbReference>
<dbReference type="FunCoup" id="K0KED8">
    <property type="interactions" value="410"/>
</dbReference>
<dbReference type="GO" id="GO:0000724">
    <property type="term" value="P:double-strand break repair via homologous recombination"/>
    <property type="evidence" value="ECO:0007669"/>
    <property type="project" value="TreeGrafter"/>
</dbReference>
<dbReference type="Pfam" id="PF01541">
    <property type="entry name" value="GIY-YIG"/>
    <property type="match status" value="1"/>
</dbReference>
<dbReference type="PANTHER" id="PTHR20208:SF10">
    <property type="entry name" value="STRUCTURE-SPECIFIC ENDONUCLEASE SUBUNIT SLX1"/>
    <property type="match status" value="1"/>
</dbReference>
<comment type="function">
    <text evidence="8">Catalytic subunit of the SLX1-SLX4 structure-specific endonuclease that resolves DNA secondary structures generated during DNA repair and recombination. Has endonuclease activity towards branched DNA substrates, introducing single-strand cuts in duplex DNA close to junctions with ss-DNA.</text>
</comment>
<evidence type="ECO:0000256" key="2">
    <source>
        <dbReference type="ARBA" id="ARBA00022759"/>
    </source>
</evidence>
<keyword evidence="7 8" id="KW-0539">Nucleus</keyword>
<dbReference type="AlphaFoldDB" id="K0KED8"/>
<dbReference type="GO" id="GO:0017108">
    <property type="term" value="F:5'-flap endonuclease activity"/>
    <property type="evidence" value="ECO:0007669"/>
    <property type="project" value="InterPro"/>
</dbReference>
<reference evidence="10 11" key="1">
    <citation type="journal article" date="2012" name="Eukaryot. Cell">
        <title>Draft genome sequence of Wickerhamomyces ciferrii NRRL Y-1031 F-60-10.</title>
        <authorList>
            <person name="Schneider J."/>
            <person name="Andrea H."/>
            <person name="Blom J."/>
            <person name="Jaenicke S."/>
            <person name="Ruckert C."/>
            <person name="Schorsch C."/>
            <person name="Szczepanowski R."/>
            <person name="Farwick M."/>
            <person name="Goesmann A."/>
            <person name="Puhler A."/>
            <person name="Schaffer S."/>
            <person name="Tauch A."/>
            <person name="Kohler T."/>
            <person name="Brinkrolf K."/>
        </authorList>
    </citation>
    <scope>NUCLEOTIDE SEQUENCE [LARGE SCALE GENOMIC DNA]</scope>
    <source>
        <strain evidence="11">ATCC 14091 / BCRC 22168 / CBS 111 / JCM 3599 / NBRC 0793 / NRRL Y-1031 F-60-10</strain>
    </source>
</reference>
<name>K0KED8_WICCF</name>
<evidence type="ECO:0000313" key="10">
    <source>
        <dbReference type="EMBL" id="CCH43500.1"/>
    </source>
</evidence>
<dbReference type="GO" id="GO:0008821">
    <property type="term" value="F:crossover junction DNA endonuclease activity"/>
    <property type="evidence" value="ECO:0007669"/>
    <property type="project" value="TreeGrafter"/>
</dbReference>
<dbReference type="InParanoid" id="K0KED8"/>
<dbReference type="HOGENOM" id="CLU_030739_1_1_1"/>
<dbReference type="PANTHER" id="PTHR20208">
    <property type="entry name" value="STRUCTURE-SPECIFIC ENDONUCLEASE SUBUNIT SLX1"/>
    <property type="match status" value="1"/>
</dbReference>
<evidence type="ECO:0000313" key="11">
    <source>
        <dbReference type="Proteomes" id="UP000009328"/>
    </source>
</evidence>
<keyword evidence="3 8" id="KW-0227">DNA damage</keyword>
<dbReference type="HAMAP" id="MF_03100">
    <property type="entry name" value="Endonuc_su_Slx1"/>
    <property type="match status" value="1"/>
</dbReference>
<keyword evidence="1 8" id="KW-0540">Nuclease</keyword>
<evidence type="ECO:0000259" key="9">
    <source>
        <dbReference type="PROSITE" id="PS50164"/>
    </source>
</evidence>
<evidence type="ECO:0000256" key="5">
    <source>
        <dbReference type="ARBA" id="ARBA00023172"/>
    </source>
</evidence>
<accession>K0KED8</accession>
<keyword evidence="2 8" id="KW-0255">Endonuclease</keyword>
<evidence type="ECO:0000256" key="7">
    <source>
        <dbReference type="ARBA" id="ARBA00023242"/>
    </source>
</evidence>
<dbReference type="InterPro" id="IPR035901">
    <property type="entry name" value="GIY-YIG_endonuc_sf"/>
</dbReference>
<organism evidence="10 11">
    <name type="scientific">Wickerhamomyces ciferrii (strain ATCC 14091 / BCRC 22168 / CBS 111 / JCM 3599 / NBRC 0793 / NRRL Y-1031 F-60-10)</name>
    <name type="common">Yeast</name>
    <name type="synonym">Pichia ciferrii</name>
    <dbReference type="NCBI Taxonomy" id="1206466"/>
    <lineage>
        <taxon>Eukaryota</taxon>
        <taxon>Fungi</taxon>
        <taxon>Dikarya</taxon>
        <taxon>Ascomycota</taxon>
        <taxon>Saccharomycotina</taxon>
        <taxon>Saccharomycetes</taxon>
        <taxon>Phaffomycetales</taxon>
        <taxon>Wickerhamomycetaceae</taxon>
        <taxon>Wickerhamomyces</taxon>
    </lineage>
</organism>
<dbReference type="eggNOG" id="KOG3005">
    <property type="taxonomic scope" value="Eukaryota"/>
</dbReference>
<dbReference type="InterPro" id="IPR000305">
    <property type="entry name" value="GIY-YIG_endonuc"/>
</dbReference>
<keyword evidence="11" id="KW-1185">Reference proteome</keyword>
<evidence type="ECO:0000256" key="8">
    <source>
        <dbReference type="HAMAP-Rule" id="MF_03100"/>
    </source>
</evidence>
<proteinExistence type="inferred from homology"/>
<comment type="subcellular location">
    <subcellularLocation>
        <location evidence="8">Nucleus</location>
    </subcellularLocation>
</comment>
<dbReference type="Gene3D" id="3.40.1440.10">
    <property type="entry name" value="GIY-YIG endonuclease"/>
    <property type="match status" value="1"/>
</dbReference>
<dbReference type="STRING" id="1206466.K0KED8"/>
<protein>
    <recommendedName>
        <fullName evidence="9">GIY-YIG domain-containing protein</fullName>
    </recommendedName>
</protein>
<evidence type="ECO:0000256" key="4">
    <source>
        <dbReference type="ARBA" id="ARBA00022801"/>
    </source>
</evidence>
<keyword evidence="5 8" id="KW-0233">DNA recombination</keyword>
<sequence>MPPSGSQGPRKKLAHSVPKFYGCYLLRSIPKQNSFYIGSTPDPVRRLRQHNGELKAGAYKTKRKGFRPWEMIMIVHGFPNKIAALQVTRITTSKTAGRSVHHKLGNVRLLLNAPFFNRMNLKVQIFNSETYKIWCTNKFGINLSNQLIHIDYNNIQETDEDLNIESVVNFKQAQIENDQKLLTKFKEMLQYGEKSCIVCDKTIDYIKTDTDYPLVGICYHDSCDHISHLSCLTTYFREQETEIDEKTADEIALQRLSQRIKISEITKLPKGNLIPQKAKCPSCDKTLIWSSLVRYSTMIRLVIGYDGKEPITELEELEGEVNDKYDDEAELELTQ</sequence>
<dbReference type="InterPro" id="IPR013083">
    <property type="entry name" value="Znf_RING/FYVE/PHD"/>
</dbReference>
<dbReference type="PROSITE" id="PS50164">
    <property type="entry name" value="GIY_YIG"/>
    <property type="match status" value="1"/>
</dbReference>
<dbReference type="CDD" id="cd10455">
    <property type="entry name" value="GIY-YIG_SLX1"/>
    <property type="match status" value="1"/>
</dbReference>
<comment type="caution">
    <text evidence="8">Lacks conserved residue(s) required for the propagation of feature annotation.</text>
</comment>
<dbReference type="Gene3D" id="3.30.40.10">
    <property type="entry name" value="Zinc/RING finger domain, C3HC4 (zinc finger)"/>
    <property type="match status" value="1"/>
</dbReference>
<comment type="subunit">
    <text evidence="8">Forms a heterodimer with SLX4.</text>
</comment>
<dbReference type="Proteomes" id="UP000009328">
    <property type="component" value="Unassembled WGS sequence"/>
</dbReference>
<dbReference type="SUPFAM" id="SSF82771">
    <property type="entry name" value="GIY-YIG endonuclease"/>
    <property type="match status" value="1"/>
</dbReference>
<evidence type="ECO:0000256" key="6">
    <source>
        <dbReference type="ARBA" id="ARBA00023204"/>
    </source>
</evidence>
<dbReference type="EMBL" id="CAIF01000080">
    <property type="protein sequence ID" value="CCH43500.1"/>
    <property type="molecule type" value="Genomic_DNA"/>
</dbReference>
<dbReference type="InterPro" id="IPR050381">
    <property type="entry name" value="SLX1_endonuclease"/>
</dbReference>
<gene>
    <name evidence="10" type="ORF">BN7_3050</name>
</gene>
<comment type="cofactor">
    <cofactor evidence="8">
        <name>a divalent metal cation</name>
        <dbReference type="ChEBI" id="CHEBI:60240"/>
    </cofactor>
</comment>
<evidence type="ECO:0000256" key="1">
    <source>
        <dbReference type="ARBA" id="ARBA00022722"/>
    </source>
</evidence>